<dbReference type="InterPro" id="IPR016024">
    <property type="entry name" value="ARM-type_fold"/>
</dbReference>
<dbReference type="RefSeq" id="WP_061106524.1">
    <property type="nucleotide sequence ID" value="NZ_CADEHJ010000001.1"/>
</dbReference>
<dbReference type="AlphaFoldDB" id="A0A4B0GQS6"/>
<gene>
    <name evidence="3" type="ORF">E1W43_09575</name>
</gene>
<reference evidence="3 4" key="1">
    <citation type="submission" date="2019-03" db="EMBL/GenBank/DDBJ databases">
        <authorList>
            <person name="Ashton P.M."/>
            <person name="Dallman T."/>
            <person name="Nair S."/>
            <person name="De Pinna E."/>
            <person name="Peters T."/>
            <person name="Grant K."/>
        </authorList>
    </citation>
    <scope>NUCLEOTIDE SEQUENCE [LARGE SCALE GENOMIC DNA]</scope>
    <source>
        <strain evidence="3">RL15000271</strain>
    </source>
</reference>
<dbReference type="Pfam" id="PF10145">
    <property type="entry name" value="PhageMin_Tail"/>
    <property type="match status" value="1"/>
</dbReference>
<dbReference type="SUPFAM" id="SSF48371">
    <property type="entry name" value="ARM repeat"/>
    <property type="match status" value="1"/>
</dbReference>
<evidence type="ECO:0000313" key="4">
    <source>
        <dbReference type="Proteomes" id="UP000401273"/>
    </source>
</evidence>
<keyword evidence="1" id="KW-1188">Viral release from host cell</keyword>
<dbReference type="Proteomes" id="UP000401273">
    <property type="component" value="Unassembled WGS sequence"/>
</dbReference>
<evidence type="ECO:0000256" key="1">
    <source>
        <dbReference type="ARBA" id="ARBA00022612"/>
    </source>
</evidence>
<dbReference type="EMBL" id="AAARLF010000005">
    <property type="protein sequence ID" value="EAE2898193.1"/>
    <property type="molecule type" value="Genomic_DNA"/>
</dbReference>
<evidence type="ECO:0000259" key="2">
    <source>
        <dbReference type="Pfam" id="PF10145"/>
    </source>
</evidence>
<dbReference type="NCBIfam" id="TIGR01760">
    <property type="entry name" value="tape_meas_TP901"/>
    <property type="match status" value="1"/>
</dbReference>
<dbReference type="PANTHER" id="PTHR37813:SF1">
    <property type="entry name" value="FELS-2 PROPHAGE PROTEIN"/>
    <property type="match status" value="1"/>
</dbReference>
<protein>
    <submittedName>
        <fullName evidence="3">Phage tail tape measure protein</fullName>
    </submittedName>
</protein>
<accession>A0A4B0GQS6</accession>
<evidence type="ECO:0000313" key="3">
    <source>
        <dbReference type="EMBL" id="EAE2898193.1"/>
    </source>
</evidence>
<dbReference type="InterPro" id="IPR010090">
    <property type="entry name" value="Phage_tape_meas"/>
</dbReference>
<sequence>MSNYDILVTIGGDLTGLSRSVSQAQSKINGLTSEINRTAKTAGAYGANLERTGQRVAQAGMAMTAVFGAASLGMVKGLGASVRAAAEFETAWAGVEKTVDGNAKQMKTLQKELLSVTKTMPQSTTEIFAVAEAAGQLGIKRKNIAGFTKTMLDLGVSTNMSSEEAATSLARLANITKMPQKNFGRLGATIVDLGNHFATTEKEITEMGLRLAGQGKQVGLSEAQILSLATAMSSVGINAEAGGTAMTTVMKKINNAVDSGGKKLDRFASLAGMSAQEFQKAWKNDAASALDAVIHGLGKSGEEGKNLTAILDELGIKGIRESDVMLRLSGNADVLTDALAVGNKAWKNNTALLAEANKRYKTFDSQVGISKKVMTEFGRAIGTPIKDVLAGLLQAINKVVIGLTGFINKFNEANPTMAKILAVVSLVATGLAILGTAAGAFLLVLGPLIPILGSFKLALVGAMKGSTLLGTSLRILIGPIGIIISVLAVLGTVFYALYKDNETFRNAVNATGAALKGGFLVALNAVKTALQVVGHFFAEVGAVLKASFLKALADSNSQLSKFISFCKQVGAAIKSAFGAALEYAVSLFKKLGEILGVTFSTSVSGAVTLLEKFGGAFGAIGGVVSILVGILSKFGLALLGITGPLGIAISLIISFLTAWAKTGEFNADGITQVFDNLSKTIENVSKALNENLPKFIDFGTKLITNMINGITKAIPKIVSVVTKIIDTYTKTMSKILPQIIELGVKLLTSLINGIVSALPQIVSAITTIIDAYVSTITSLLPMILDAGLNILLALIDGIVTALPMITDAAVSILTGLLNAIIAALPLLITVGLQIIMTLVEGILTALPTILDAAIQIITALLNALVSALPAIIDAGIQILTALIEGIIMILPQLIEAAISLIIAIVMALIDNIGKIIDAGIQLVMALIEGLIKILPQLIDAAITLLMAIIEALIDNLPKIIDAGVKLIFALIDGLIKVLPQLVAAAVKLAVELIKAIVKYAPQILAAGVKLIGALISGLLRMLGSLLAAGGSLILKLLSKLASFGGQMLSKGGDLIKKLISGIGEKAGELGEKAKSMGKKAVDGIKNGFSNIAEIGGDLIRGLWNGISDMGSWIQSKIKGFGKGVLNSLKDFFGIHSPSRLMRDEVGKYISLGVVEGMNNELNAIKNASANMVDAATPDLNGISANMAQDMSGHLSGAVNASINASSPEQSWQDTLSARIDSLGDRISEMSVNIDGKRAGTILRPHISEAEAKEQRRQFKAKGLNYGN</sequence>
<organism evidence="3 4">
    <name type="scientific">Listeria monocytogenes</name>
    <dbReference type="NCBI Taxonomy" id="1639"/>
    <lineage>
        <taxon>Bacteria</taxon>
        <taxon>Bacillati</taxon>
        <taxon>Bacillota</taxon>
        <taxon>Bacilli</taxon>
        <taxon>Bacillales</taxon>
        <taxon>Listeriaceae</taxon>
        <taxon>Listeria</taxon>
    </lineage>
</organism>
<dbReference type="PANTHER" id="PTHR37813">
    <property type="entry name" value="FELS-2 PROPHAGE PROTEIN"/>
    <property type="match status" value="1"/>
</dbReference>
<feature type="domain" description="Phage tail tape measure protein" evidence="2">
    <location>
        <begin position="111"/>
        <end position="309"/>
    </location>
</feature>
<name>A0A4B0GQS6_LISMN</name>
<comment type="caution">
    <text evidence="3">The sequence shown here is derived from an EMBL/GenBank/DDBJ whole genome shotgun (WGS) entry which is preliminary data.</text>
</comment>
<proteinExistence type="predicted"/>